<evidence type="ECO:0000259" key="2">
    <source>
        <dbReference type="Pfam" id="PF14244"/>
    </source>
</evidence>
<comment type="caution">
    <text evidence="3">The sequence shown here is derived from an EMBL/GenBank/DDBJ whole genome shotgun (WGS) entry which is preliminary data.</text>
</comment>
<evidence type="ECO:0000256" key="1">
    <source>
        <dbReference type="SAM" id="MobiDB-lite"/>
    </source>
</evidence>
<dbReference type="InterPro" id="IPR029472">
    <property type="entry name" value="Copia-like_N"/>
</dbReference>
<name>A0ABR0WG09_REHGL</name>
<organism evidence="3 4">
    <name type="scientific">Rehmannia glutinosa</name>
    <name type="common">Chinese foxglove</name>
    <dbReference type="NCBI Taxonomy" id="99300"/>
    <lineage>
        <taxon>Eukaryota</taxon>
        <taxon>Viridiplantae</taxon>
        <taxon>Streptophyta</taxon>
        <taxon>Embryophyta</taxon>
        <taxon>Tracheophyta</taxon>
        <taxon>Spermatophyta</taxon>
        <taxon>Magnoliopsida</taxon>
        <taxon>eudicotyledons</taxon>
        <taxon>Gunneridae</taxon>
        <taxon>Pentapetalae</taxon>
        <taxon>asterids</taxon>
        <taxon>lamiids</taxon>
        <taxon>Lamiales</taxon>
        <taxon>Orobanchaceae</taxon>
        <taxon>Rehmannieae</taxon>
        <taxon>Rehmannia</taxon>
    </lineage>
</organism>
<dbReference type="Pfam" id="PF14244">
    <property type="entry name" value="Retrotran_gag_3"/>
    <property type="match status" value="1"/>
</dbReference>
<dbReference type="EMBL" id="JABTTQ020000011">
    <property type="protein sequence ID" value="KAK6146019.1"/>
    <property type="molecule type" value="Genomic_DNA"/>
</dbReference>
<keyword evidence="4" id="KW-1185">Reference proteome</keyword>
<sequence>MEDPKTPPTGPQVINPQTVQPSITQPQNQVVTVKLTDNNYLLWKMQILTAVRGCGLLGFLTGKLQPPDKFLVNTETQEAKPNPEYETYLRQDQLLASWVLSTLSESVLVLAIGLDSASEIWNSLETNFSSQSKARLILSDEDQVLHVLSGLPSEYNPVIVTITSAIDFFSMSEASALLLSFESRLDLVSDTNTNTTGESFTANFAQSEQRKNTGYITANRGRGAPFQRGRGRSNYRGRGGRSHSSNRPICQVCHVPEHTADRCYYRQHFQLVSLIAHTIAGRNNKEINITASRREFVNANGTKTELAVFNPSDYYQYKGSPQFRTINHKKIEDLRAGFRIGNRCMHDRAMNSSPVFQCQSERSAFMSRCASTRDH</sequence>
<feature type="region of interest" description="Disordered" evidence="1">
    <location>
        <begin position="217"/>
        <end position="244"/>
    </location>
</feature>
<dbReference type="Proteomes" id="UP001318860">
    <property type="component" value="Unassembled WGS sequence"/>
</dbReference>
<dbReference type="PANTHER" id="PTHR47481">
    <property type="match status" value="1"/>
</dbReference>
<feature type="domain" description="Retrotransposon Copia-like N-terminal" evidence="2">
    <location>
        <begin position="29"/>
        <end position="68"/>
    </location>
</feature>
<evidence type="ECO:0000313" key="4">
    <source>
        <dbReference type="Proteomes" id="UP001318860"/>
    </source>
</evidence>
<dbReference type="PANTHER" id="PTHR47481:SF10">
    <property type="entry name" value="COPIA-LIKE POLYPROTEIN_RETROTRANSPOSON"/>
    <property type="match status" value="1"/>
</dbReference>
<reference evidence="3 4" key="1">
    <citation type="journal article" date="2021" name="Comput. Struct. Biotechnol. J.">
        <title>De novo genome assembly of the potent medicinal plant Rehmannia glutinosa using nanopore technology.</title>
        <authorList>
            <person name="Ma L."/>
            <person name="Dong C."/>
            <person name="Song C."/>
            <person name="Wang X."/>
            <person name="Zheng X."/>
            <person name="Niu Y."/>
            <person name="Chen S."/>
            <person name="Feng W."/>
        </authorList>
    </citation>
    <scope>NUCLEOTIDE SEQUENCE [LARGE SCALE GENOMIC DNA]</scope>
    <source>
        <strain evidence="3">DH-2019</strain>
    </source>
</reference>
<feature type="compositionally biased region" description="Basic residues" evidence="1">
    <location>
        <begin position="229"/>
        <end position="241"/>
    </location>
</feature>
<gene>
    <name evidence="3" type="ORF">DH2020_019888</name>
</gene>
<proteinExistence type="predicted"/>
<protein>
    <recommendedName>
        <fullName evidence="2">Retrotransposon Copia-like N-terminal domain-containing protein</fullName>
    </recommendedName>
</protein>
<evidence type="ECO:0000313" key="3">
    <source>
        <dbReference type="EMBL" id="KAK6146019.1"/>
    </source>
</evidence>
<accession>A0ABR0WG09</accession>